<sequence>MNADGETGWTPSVFAEDRPQDMEELRRLRSEPGLVVVDRLADQVRGLREVLPRPESDLLDEPARWVHYPWHRTVVRVLGPNSFRRLRLDRNRNKVTSAEQDRLQEVTVGIVGLSVGFSVAQALVLDGVCGELRLADFDPIELSNLNRLPASLVDLGTNKAVVAARRLAELDPYLPLSVWPEGVGPETISEFVDGLDIVVDECDSLDVKVALRAEAARRAVPLVMETSDRGLIDVERFDLQQGRPFHGLLGEIDPERLAALSGREKIPYALRLLGPERISARMAASLLEVEQTLATWPQLGSEVMLGGATVAAVVRRLGLGQPLNSGRGRVDVEACLDALTLPADPGNRPDADAPPPPESDDPIDRVLHAASRAPSGGNSQPWSVTAGGGTLEIGIADDFVPTAIDIHARGSYVALGAALQNARIAAAAHRILGPVRVLERDVGEPARKVIATMQFSDGTDSVLAAQYEPMLARGTNRQPGDGSPLSDAETAALHQAAEQEGGRIRIVTGADRLAEAAELLAESDRIRYLTPVLRREMLSELRWPDSEDIDSGIDVRTLGMDDAERTMLDLALRNDVLDQLGEWDLGHGLGRLTGMRVRSSSALVAVFAAGPRPADYVRAGMAAESVWICAHSLGLAVQPASPVFLYAEDDTDLVRLSEVRFGALGKLQSTLDDAFDRPADLRFALLLRVARARPERIRSARRSDRVRKHP</sequence>
<dbReference type="InterPro" id="IPR000594">
    <property type="entry name" value="ThiF_NAD_FAD-bd"/>
</dbReference>
<evidence type="ECO:0000313" key="3">
    <source>
        <dbReference type="EMBL" id="CDZ91351.1"/>
    </source>
</evidence>
<dbReference type="InterPro" id="IPR035985">
    <property type="entry name" value="Ubiquitin-activating_enz"/>
</dbReference>
<dbReference type="InterPro" id="IPR045886">
    <property type="entry name" value="ThiF/MoeB/HesA"/>
</dbReference>
<evidence type="ECO:0000259" key="2">
    <source>
        <dbReference type="Pfam" id="PF00899"/>
    </source>
</evidence>
<dbReference type="EMBL" id="CCSD01000097">
    <property type="protein sequence ID" value="CDZ91351.1"/>
    <property type="molecule type" value="Genomic_DNA"/>
</dbReference>
<dbReference type="GO" id="GO:0061504">
    <property type="term" value="P:cyclic threonylcarbamoyladenosine biosynthetic process"/>
    <property type="evidence" value="ECO:0007669"/>
    <property type="project" value="TreeGrafter"/>
</dbReference>
<feature type="domain" description="THIF-type NAD/FAD binding fold" evidence="2">
    <location>
        <begin position="89"/>
        <end position="224"/>
    </location>
</feature>
<dbReference type="SUPFAM" id="SSF69572">
    <property type="entry name" value="Activating enzymes of the ubiquitin-like proteins"/>
    <property type="match status" value="1"/>
</dbReference>
<accession>A0A098BUG0</accession>
<evidence type="ECO:0000256" key="1">
    <source>
        <dbReference type="SAM" id="MobiDB-lite"/>
    </source>
</evidence>
<dbReference type="RefSeq" id="WP_040274517.1">
    <property type="nucleotide sequence ID" value="NZ_CP038030.2"/>
</dbReference>
<feature type="region of interest" description="Disordered" evidence="1">
    <location>
        <begin position="341"/>
        <end position="363"/>
    </location>
</feature>
<dbReference type="PANTHER" id="PTHR43267:SF3">
    <property type="entry name" value="THIF PROTEIN"/>
    <property type="match status" value="1"/>
</dbReference>
<reference evidence="3 4" key="1">
    <citation type="journal article" date="2014" name="Genome Announc.">
        <title>Draft Genome Sequence of Propane- and Butane-Oxidizing Actinobacterium Rhodococcus ruber IEGM 231.</title>
        <authorList>
            <person name="Ivshina I.B."/>
            <person name="Kuyukina M.S."/>
            <person name="Krivoruchko A.V."/>
            <person name="Barbe V."/>
            <person name="Fischer C."/>
        </authorList>
    </citation>
    <scope>NUCLEOTIDE SEQUENCE [LARGE SCALE GENOMIC DNA]</scope>
</reference>
<dbReference type="Pfam" id="PF00899">
    <property type="entry name" value="ThiF"/>
    <property type="match status" value="1"/>
</dbReference>
<dbReference type="GO" id="GO:0008641">
    <property type="term" value="F:ubiquitin-like modifier activating enzyme activity"/>
    <property type="evidence" value="ECO:0007669"/>
    <property type="project" value="InterPro"/>
</dbReference>
<gene>
    <name evidence="3" type="ORF">RHRU231_820121</name>
</gene>
<protein>
    <recommendedName>
        <fullName evidence="2">THIF-type NAD/FAD binding fold domain-containing protein</fullName>
    </recommendedName>
</protein>
<dbReference type="GO" id="GO:0016491">
    <property type="term" value="F:oxidoreductase activity"/>
    <property type="evidence" value="ECO:0007669"/>
    <property type="project" value="InterPro"/>
</dbReference>
<name>A0A098BUG0_9NOCA</name>
<dbReference type="Proteomes" id="UP000042997">
    <property type="component" value="Unassembled WGS sequence"/>
</dbReference>
<dbReference type="NCBIfam" id="NF005901">
    <property type="entry name" value="PRK07877.1"/>
    <property type="match status" value="1"/>
</dbReference>
<dbReference type="InterPro" id="IPR000415">
    <property type="entry name" value="Nitroreductase-like"/>
</dbReference>
<organism evidence="3 4">
    <name type="scientific">Rhodococcus ruber</name>
    <dbReference type="NCBI Taxonomy" id="1830"/>
    <lineage>
        <taxon>Bacteria</taxon>
        <taxon>Bacillati</taxon>
        <taxon>Actinomycetota</taxon>
        <taxon>Actinomycetes</taxon>
        <taxon>Mycobacteriales</taxon>
        <taxon>Nocardiaceae</taxon>
        <taxon>Rhodococcus</taxon>
    </lineage>
</organism>
<evidence type="ECO:0000313" key="4">
    <source>
        <dbReference type="Proteomes" id="UP000042997"/>
    </source>
</evidence>
<dbReference type="Gene3D" id="3.40.109.10">
    <property type="entry name" value="NADH Oxidase"/>
    <property type="match status" value="2"/>
</dbReference>
<dbReference type="Gene3D" id="3.40.50.720">
    <property type="entry name" value="NAD(P)-binding Rossmann-like Domain"/>
    <property type="match status" value="1"/>
</dbReference>
<dbReference type="GO" id="GO:0061503">
    <property type="term" value="F:tRNA threonylcarbamoyladenosine dehydratase"/>
    <property type="evidence" value="ECO:0007669"/>
    <property type="project" value="TreeGrafter"/>
</dbReference>
<dbReference type="SUPFAM" id="SSF55469">
    <property type="entry name" value="FMN-dependent nitroreductase-like"/>
    <property type="match status" value="2"/>
</dbReference>
<dbReference type="OrthoDB" id="5149792at2"/>
<proteinExistence type="predicted"/>
<dbReference type="AlphaFoldDB" id="A0A098BUG0"/>
<dbReference type="CDD" id="cd01483">
    <property type="entry name" value="E1_enzyme_family"/>
    <property type="match status" value="1"/>
</dbReference>
<dbReference type="PANTHER" id="PTHR43267">
    <property type="entry name" value="TRNA THREONYLCARBAMOYLADENOSINE DEHYDRATASE"/>
    <property type="match status" value="1"/>
</dbReference>